<evidence type="ECO:0000256" key="1">
    <source>
        <dbReference type="SAM" id="Coils"/>
    </source>
</evidence>
<feature type="coiled-coil region" evidence="1">
    <location>
        <begin position="62"/>
        <end position="103"/>
    </location>
</feature>
<name>A0AAD1XFX9_EUPCR</name>
<comment type="caution">
    <text evidence="2">The sequence shown here is derived from an EMBL/GenBank/DDBJ whole genome shotgun (WGS) entry which is preliminary data.</text>
</comment>
<protein>
    <submittedName>
        <fullName evidence="2">Uncharacterized protein</fullName>
    </submittedName>
</protein>
<keyword evidence="1" id="KW-0175">Coiled coil</keyword>
<proteinExistence type="predicted"/>
<evidence type="ECO:0000313" key="2">
    <source>
        <dbReference type="EMBL" id="CAI2370963.1"/>
    </source>
</evidence>
<accession>A0AAD1XFX9</accession>
<sequence>MSNKRVQDLTKNLSAANKDAIRLKNSDDANKKRIQKLNLSKNFLRDDMNYYKKQVKQNLMEQKVVQNKFNEINAENKTLKEQVSKLQTALEQAQERKREIEKEPPCDCNELLEYLKRDFKQGNAEESGRNSGKTQACVKSKFAKIYKQLHYQIKSLKKELLKLKIAKIYSIDNHETATDLQSIVSMPENCILSIPERVISQSPRTARPSERKKIKIGKAHLKDPIHHMNKCKERSIKGTKTPRLGNFFKAYQKHHLQSYSPVFSERLNRMRFSEDASKFTNAQIKELSRQKELQSCFSHNELENFQKIMADPFDCVEATIDINPRASLAFRTSRTPLSPSVKLRKCKKHVFRIKQTSPIPKTDT</sequence>
<keyword evidence="3" id="KW-1185">Reference proteome</keyword>
<gene>
    <name evidence="2" type="ORF">ECRASSUSDP1_LOCUS12283</name>
</gene>
<dbReference type="EMBL" id="CAMPGE010012182">
    <property type="protein sequence ID" value="CAI2370963.1"/>
    <property type="molecule type" value="Genomic_DNA"/>
</dbReference>
<evidence type="ECO:0000313" key="3">
    <source>
        <dbReference type="Proteomes" id="UP001295684"/>
    </source>
</evidence>
<dbReference type="Proteomes" id="UP001295684">
    <property type="component" value="Unassembled WGS sequence"/>
</dbReference>
<reference evidence="2" key="1">
    <citation type="submission" date="2023-07" db="EMBL/GenBank/DDBJ databases">
        <authorList>
            <consortium name="AG Swart"/>
            <person name="Singh M."/>
            <person name="Singh A."/>
            <person name="Seah K."/>
            <person name="Emmerich C."/>
        </authorList>
    </citation>
    <scope>NUCLEOTIDE SEQUENCE</scope>
    <source>
        <strain evidence="2">DP1</strain>
    </source>
</reference>
<organism evidence="2 3">
    <name type="scientific">Euplotes crassus</name>
    <dbReference type="NCBI Taxonomy" id="5936"/>
    <lineage>
        <taxon>Eukaryota</taxon>
        <taxon>Sar</taxon>
        <taxon>Alveolata</taxon>
        <taxon>Ciliophora</taxon>
        <taxon>Intramacronucleata</taxon>
        <taxon>Spirotrichea</taxon>
        <taxon>Hypotrichia</taxon>
        <taxon>Euplotida</taxon>
        <taxon>Euplotidae</taxon>
        <taxon>Moneuplotes</taxon>
    </lineage>
</organism>
<dbReference type="AlphaFoldDB" id="A0AAD1XFX9"/>